<evidence type="ECO:0000256" key="1">
    <source>
        <dbReference type="ARBA" id="ARBA00004651"/>
    </source>
</evidence>
<feature type="transmembrane region" description="Helical" evidence="7">
    <location>
        <begin position="167"/>
        <end position="189"/>
    </location>
</feature>
<feature type="transmembrane region" description="Helical" evidence="7">
    <location>
        <begin position="315"/>
        <end position="339"/>
    </location>
</feature>
<dbReference type="SUPFAM" id="SSF161098">
    <property type="entry name" value="MetI-like"/>
    <property type="match status" value="1"/>
</dbReference>
<accession>A0ABS1LFK1</accession>
<comment type="caution">
    <text evidence="9">The sequence shown here is derived from an EMBL/GenBank/DDBJ whole genome shotgun (WGS) entry which is preliminary data.</text>
</comment>
<dbReference type="PROSITE" id="PS50928">
    <property type="entry name" value="ABC_TM1"/>
    <property type="match status" value="1"/>
</dbReference>
<evidence type="ECO:0000256" key="4">
    <source>
        <dbReference type="ARBA" id="ARBA00022692"/>
    </source>
</evidence>
<feature type="domain" description="ABC transmembrane type-1" evidence="8">
    <location>
        <begin position="100"/>
        <end position="494"/>
    </location>
</feature>
<dbReference type="PANTHER" id="PTHR43163">
    <property type="entry name" value="DIPEPTIDE TRANSPORT SYSTEM PERMEASE PROTEIN DPPB-RELATED"/>
    <property type="match status" value="1"/>
</dbReference>
<feature type="transmembrane region" description="Helical" evidence="7">
    <location>
        <begin position="259"/>
        <end position="280"/>
    </location>
</feature>
<dbReference type="EMBL" id="JABBYC010000001">
    <property type="protein sequence ID" value="MBL0884981.1"/>
    <property type="molecule type" value="Genomic_DNA"/>
</dbReference>
<feature type="transmembrane region" description="Helical" evidence="7">
    <location>
        <begin position="286"/>
        <end position="303"/>
    </location>
</feature>
<feature type="transmembrane region" description="Helical" evidence="7">
    <location>
        <begin position="102"/>
        <end position="124"/>
    </location>
</feature>
<feature type="transmembrane region" description="Helical" evidence="7">
    <location>
        <begin position="477"/>
        <end position="501"/>
    </location>
</feature>
<gene>
    <name evidence="9" type="ORF">HGK34_01570</name>
</gene>
<feature type="transmembrane region" description="Helical" evidence="7">
    <location>
        <begin position="136"/>
        <end position="155"/>
    </location>
</feature>
<keyword evidence="10" id="KW-1185">Reference proteome</keyword>
<comment type="subcellular location">
    <subcellularLocation>
        <location evidence="1 7">Cell membrane</location>
        <topology evidence="1 7">Multi-pass membrane protein</topology>
    </subcellularLocation>
</comment>
<protein>
    <submittedName>
        <fullName evidence="9">ABC transporter permease</fullName>
    </submittedName>
</protein>
<dbReference type="RefSeq" id="WP_201844777.1">
    <property type="nucleotide sequence ID" value="NZ_JABBYC010000001.1"/>
</dbReference>
<dbReference type="InterPro" id="IPR000515">
    <property type="entry name" value="MetI-like"/>
</dbReference>
<name>A0ABS1LFK1_9MICO</name>
<dbReference type="Pfam" id="PF00528">
    <property type="entry name" value="BPD_transp_1"/>
    <property type="match status" value="1"/>
</dbReference>
<dbReference type="Proteomes" id="UP000675409">
    <property type="component" value="Unassembled WGS sequence"/>
</dbReference>
<evidence type="ECO:0000313" key="9">
    <source>
        <dbReference type="EMBL" id="MBL0884981.1"/>
    </source>
</evidence>
<keyword evidence="5 7" id="KW-1133">Transmembrane helix</keyword>
<reference evidence="9 10" key="1">
    <citation type="journal article" date="2021" name="Arch. Microbiol.">
        <title>Myceligenerans indicum sp. nov., an actinobacterium isolated from mangrove sediment of Sundarbans, India.</title>
        <authorList>
            <person name="Asha K."/>
            <person name="Bhadury P."/>
        </authorList>
    </citation>
    <scope>NUCLEOTIDE SEQUENCE [LARGE SCALE GENOMIC DNA]</scope>
    <source>
        <strain evidence="9 10">I2</strain>
    </source>
</reference>
<sequence length="507" mass="54925">MLIYILRRTFASVVVLLLSSVLLFFLTTKAGDPYADLRGSNADNIEQLKAARAATMHLDLDWYERYWIWLKGVAGCFTGSCDLGTTRAGQDVLFLTGTAAGATMRLVTAATLIAIVIGVALGILTAIRQYSGFDYGVTFAAFLFFSLPVFWAAVLLKEFGAIRYNDWIATGQLGPVMIVLVAAVLAVVIPSTLGGDRRRRMITGGTTFVFVVAVLLLLNLLDWYRHPISGPFMVLLVSAGAAVLVTAIVSGIRNRTALYAALTTAVVGTIAYTVLAFTPLLADPSWLGLFGLFVVTIVVSLLIGRIWGGYNRKQVMLITGVTGVVTSLVVVADILMGYWASFLGLKSRPISTIGAQTPNFTGDFWQRLIDYGTQLILPTVLLALVSIATHSRFTRSSMLEVLNQDYVRTARAKGLSEREVIVKHAFRNSLIPITTIVAFDFATLIGGAVITETVFGWKGMGQLFQEGLVNVDPPPVMAFFLVTGTAAIVMNLIADLAYASLDPRIRR</sequence>
<proteinExistence type="inferred from homology"/>
<evidence type="ECO:0000256" key="5">
    <source>
        <dbReference type="ARBA" id="ARBA00022989"/>
    </source>
</evidence>
<dbReference type="InterPro" id="IPR045621">
    <property type="entry name" value="BPD_transp_1_N"/>
</dbReference>
<keyword evidence="6 7" id="KW-0472">Membrane</keyword>
<dbReference type="InterPro" id="IPR035906">
    <property type="entry name" value="MetI-like_sf"/>
</dbReference>
<keyword evidence="3" id="KW-1003">Cell membrane</keyword>
<feature type="transmembrane region" description="Helical" evidence="7">
    <location>
        <begin position="232"/>
        <end position="252"/>
    </location>
</feature>
<dbReference type="Pfam" id="PF19300">
    <property type="entry name" value="BPD_transp_1_N"/>
    <property type="match status" value="1"/>
</dbReference>
<dbReference type="Gene3D" id="1.10.3720.10">
    <property type="entry name" value="MetI-like"/>
    <property type="match status" value="1"/>
</dbReference>
<comment type="similarity">
    <text evidence="7">Belongs to the binding-protein-dependent transport system permease family.</text>
</comment>
<evidence type="ECO:0000313" key="10">
    <source>
        <dbReference type="Proteomes" id="UP000675409"/>
    </source>
</evidence>
<dbReference type="PANTHER" id="PTHR43163:SF6">
    <property type="entry name" value="DIPEPTIDE TRANSPORT SYSTEM PERMEASE PROTEIN DPPB-RELATED"/>
    <property type="match status" value="1"/>
</dbReference>
<feature type="transmembrane region" description="Helical" evidence="7">
    <location>
        <begin position="201"/>
        <end position="220"/>
    </location>
</feature>
<keyword evidence="4 7" id="KW-0812">Transmembrane</keyword>
<evidence type="ECO:0000259" key="8">
    <source>
        <dbReference type="PROSITE" id="PS50928"/>
    </source>
</evidence>
<dbReference type="CDD" id="cd06261">
    <property type="entry name" value="TM_PBP2"/>
    <property type="match status" value="1"/>
</dbReference>
<evidence type="ECO:0000256" key="6">
    <source>
        <dbReference type="ARBA" id="ARBA00023136"/>
    </source>
</evidence>
<feature type="transmembrane region" description="Helical" evidence="7">
    <location>
        <begin position="430"/>
        <end position="457"/>
    </location>
</feature>
<evidence type="ECO:0000256" key="2">
    <source>
        <dbReference type="ARBA" id="ARBA00022448"/>
    </source>
</evidence>
<keyword evidence="2 7" id="KW-0813">Transport</keyword>
<organism evidence="9 10">
    <name type="scientific">Myceligenerans indicum</name>
    <dbReference type="NCBI Taxonomy" id="2593663"/>
    <lineage>
        <taxon>Bacteria</taxon>
        <taxon>Bacillati</taxon>
        <taxon>Actinomycetota</taxon>
        <taxon>Actinomycetes</taxon>
        <taxon>Micrococcales</taxon>
        <taxon>Promicromonosporaceae</taxon>
        <taxon>Myceligenerans</taxon>
    </lineage>
</organism>
<evidence type="ECO:0000256" key="7">
    <source>
        <dbReference type="RuleBase" id="RU363032"/>
    </source>
</evidence>
<evidence type="ECO:0000256" key="3">
    <source>
        <dbReference type="ARBA" id="ARBA00022475"/>
    </source>
</evidence>
<feature type="transmembrane region" description="Helical" evidence="7">
    <location>
        <begin position="371"/>
        <end position="389"/>
    </location>
</feature>